<proteinExistence type="predicted"/>
<keyword evidence="1" id="KW-0812">Transmembrane</keyword>
<accession>A0A1G9TIG7</accession>
<dbReference type="Pfam" id="PF06207">
    <property type="entry name" value="DUF1002"/>
    <property type="match status" value="1"/>
</dbReference>
<dbReference type="EMBL" id="FNHF01000003">
    <property type="protein sequence ID" value="SDM47527.1"/>
    <property type="molecule type" value="Genomic_DNA"/>
</dbReference>
<dbReference type="AlphaFoldDB" id="A0A1G9TIG7"/>
<dbReference type="InterPro" id="IPR009343">
    <property type="entry name" value="DUF1002"/>
</dbReference>
<dbReference type="Proteomes" id="UP000182347">
    <property type="component" value="Unassembled WGS sequence"/>
</dbReference>
<keyword evidence="1" id="KW-1133">Transmembrane helix</keyword>
<evidence type="ECO:0000313" key="2">
    <source>
        <dbReference type="EMBL" id="SDM47527.1"/>
    </source>
</evidence>
<feature type="transmembrane region" description="Helical" evidence="1">
    <location>
        <begin position="85"/>
        <end position="107"/>
    </location>
</feature>
<dbReference type="STRING" id="482461.SAMN05216244_2602"/>
<keyword evidence="1" id="KW-0472">Membrane</keyword>
<evidence type="ECO:0000313" key="3">
    <source>
        <dbReference type="Proteomes" id="UP000182347"/>
    </source>
</evidence>
<reference evidence="3" key="1">
    <citation type="submission" date="2016-10" db="EMBL/GenBank/DDBJ databases">
        <authorList>
            <person name="Varghese N."/>
            <person name="Submissions S."/>
        </authorList>
    </citation>
    <scope>NUCLEOTIDE SEQUENCE [LARGE SCALE GENOMIC DNA]</scope>
    <source>
        <strain evidence="3">CGMCC 1.6199</strain>
    </source>
</reference>
<gene>
    <name evidence="2" type="ORF">SAMN05216244_2602</name>
</gene>
<keyword evidence="3" id="KW-1185">Reference proteome</keyword>
<evidence type="ECO:0000256" key="1">
    <source>
        <dbReference type="SAM" id="Phobius"/>
    </source>
</evidence>
<name>A0A1G9TIG7_9BACI</name>
<protein>
    <submittedName>
        <fullName evidence="2">Uncharacterized protein YpuA, DUF1002 family</fullName>
    </submittedName>
</protein>
<sequence>MLSSFILSQQCGFRFSPLLLGYRREKYAFRPIPFTRDTDRVGSMFVPITSQNIFPYYEKNSIIIMMGQPLLLALKKGDVNTMKRWVKLSFILMLVIGFLSTATTVFASDGNGEESGEVINEKLGVPRVVYGETLTEAQKDQVRKLLEVENPESVDEYIVTAEDLVNYIDGDPSSRMYSSAKITRTEEGSGLVINVVNSENITQVTNEMYANALLTAGVENAVVDVASPVKVTGHSALTGIYKAFNVEGESLDKDRMEVANEELDVATDLADEEGMDQEKVSDLLTQIKQQIAEQNPATKEEVEQIVQEQLDKMNIELSEEDRQMLTNLFEKMRNINIDFDNVRSQLDDIAGDIRSKLDEVASNEGFWQGVADFFNRLIEGIKGLFN</sequence>
<organism evidence="2 3">
    <name type="scientific">Sediminibacillus halophilus</name>
    <dbReference type="NCBI Taxonomy" id="482461"/>
    <lineage>
        <taxon>Bacteria</taxon>
        <taxon>Bacillati</taxon>
        <taxon>Bacillota</taxon>
        <taxon>Bacilli</taxon>
        <taxon>Bacillales</taxon>
        <taxon>Bacillaceae</taxon>
        <taxon>Sediminibacillus</taxon>
    </lineage>
</organism>